<dbReference type="InterPro" id="IPR029278">
    <property type="entry name" value="Imm26"/>
</dbReference>
<evidence type="ECO:0000313" key="2">
    <source>
        <dbReference type="Proteomes" id="UP001589890"/>
    </source>
</evidence>
<name>A0ABV6QS14_9ACTN</name>
<proteinExistence type="predicted"/>
<comment type="caution">
    <text evidence="1">The sequence shown here is derived from an EMBL/GenBank/DDBJ whole genome shotgun (WGS) entry which is preliminary data.</text>
</comment>
<evidence type="ECO:0000313" key="1">
    <source>
        <dbReference type="EMBL" id="MFC0627424.1"/>
    </source>
</evidence>
<sequence length="148" mass="16544">MLLAIPLHGERAYGSGVVARSSGVMLLIYFSGQKFTSLPAVSQAVFEASEAVWVKFVGDLGILKGTWKTVGPMPDWDREKWPVPIFGHTEELSGRYFRTKYDDELAYRGQALSTEEVVRNLPEDGFAGFEFAELRMTRLLKGVVPQEV</sequence>
<organism evidence="1 2">
    <name type="scientific">Kribbella deserti</name>
    <dbReference type="NCBI Taxonomy" id="1926257"/>
    <lineage>
        <taxon>Bacteria</taxon>
        <taxon>Bacillati</taxon>
        <taxon>Actinomycetota</taxon>
        <taxon>Actinomycetes</taxon>
        <taxon>Propionibacteriales</taxon>
        <taxon>Kribbellaceae</taxon>
        <taxon>Kribbella</taxon>
    </lineage>
</organism>
<gene>
    <name evidence="1" type="ORF">ACFFGN_25345</name>
</gene>
<dbReference type="Pfam" id="PF15428">
    <property type="entry name" value="Imm26"/>
    <property type="match status" value="1"/>
</dbReference>
<dbReference type="EMBL" id="JBHLTC010000032">
    <property type="protein sequence ID" value="MFC0627424.1"/>
    <property type="molecule type" value="Genomic_DNA"/>
</dbReference>
<keyword evidence="2" id="KW-1185">Reference proteome</keyword>
<reference evidence="1 2" key="1">
    <citation type="submission" date="2024-09" db="EMBL/GenBank/DDBJ databases">
        <authorList>
            <person name="Sun Q."/>
            <person name="Mori K."/>
        </authorList>
    </citation>
    <scope>NUCLEOTIDE SEQUENCE [LARGE SCALE GENOMIC DNA]</scope>
    <source>
        <strain evidence="1 2">CGMCC 1.15906</strain>
    </source>
</reference>
<dbReference type="RefSeq" id="WP_380052140.1">
    <property type="nucleotide sequence ID" value="NZ_JBHLTC010000032.1"/>
</dbReference>
<accession>A0ABV6QS14</accession>
<protein>
    <submittedName>
        <fullName evidence="1">Imm26 family immunity protein</fullName>
    </submittedName>
</protein>
<dbReference type="Proteomes" id="UP001589890">
    <property type="component" value="Unassembled WGS sequence"/>
</dbReference>